<evidence type="ECO:0000256" key="23">
    <source>
        <dbReference type="PIRNR" id="PIRNR002799"/>
    </source>
</evidence>
<comment type="catalytic activity">
    <reaction evidence="21">
        <text>[GlcNAc-(1-&gt;4)-Mur2Ac(oyl-L-Ala-gamma-D-Glu-L-Lys-D-Ala-D-Ala)](n)-di-trans,octa-cis-undecaprenyl diphosphate + beta-D-GlcNAc-(1-&gt;4)-Mur2Ac(oyl-L-Ala-gamma-D-Glu-L-Lys-D-Ala-D-Ala)-di-trans,octa-cis-undecaprenyl diphosphate = [GlcNAc-(1-&gt;4)-Mur2Ac(oyl-L-Ala-gamma-D-Glu-L-Lys-D-Ala-D-Ala)](n+1)-di-trans,octa-cis-undecaprenyl diphosphate + di-trans,octa-cis-undecaprenyl diphosphate + H(+)</text>
        <dbReference type="Rhea" id="RHEA:23708"/>
        <dbReference type="Rhea" id="RHEA-COMP:9602"/>
        <dbReference type="Rhea" id="RHEA-COMP:9603"/>
        <dbReference type="ChEBI" id="CHEBI:15378"/>
        <dbReference type="ChEBI" id="CHEBI:58405"/>
        <dbReference type="ChEBI" id="CHEBI:60033"/>
        <dbReference type="ChEBI" id="CHEBI:78435"/>
        <dbReference type="EC" id="2.4.99.28"/>
    </reaction>
</comment>
<dbReference type="Pfam" id="PF00912">
    <property type="entry name" value="Transgly"/>
    <property type="match status" value="1"/>
</dbReference>
<comment type="similarity">
    <text evidence="5 23">In the N-terminal section; belongs to the glycosyltransferase 51 family.</text>
</comment>
<evidence type="ECO:0000256" key="10">
    <source>
        <dbReference type="ARBA" id="ARBA00022676"/>
    </source>
</evidence>
<dbReference type="GO" id="GO:0009274">
    <property type="term" value="C:peptidoglycan-based cell wall"/>
    <property type="evidence" value="ECO:0007669"/>
    <property type="project" value="UniProtKB-UniRule"/>
</dbReference>
<evidence type="ECO:0000256" key="19">
    <source>
        <dbReference type="ARBA" id="ARBA00032454"/>
    </source>
</evidence>
<keyword evidence="9" id="KW-0645">Protease</keyword>
<dbReference type="NCBIfam" id="TIGR02074">
    <property type="entry name" value="PBP_1a_fam"/>
    <property type="match status" value="1"/>
</dbReference>
<keyword evidence="15 25" id="KW-0472">Membrane</keyword>
<dbReference type="Gene3D" id="1.10.3810.10">
    <property type="entry name" value="Biosynthetic peptidoglycan transglycosylase-like"/>
    <property type="match status" value="1"/>
</dbReference>
<proteinExistence type="inferred from homology"/>
<dbReference type="EMBL" id="JQED01000003">
    <property type="protein sequence ID" value="KGJ95429.1"/>
    <property type="molecule type" value="Genomic_DNA"/>
</dbReference>
<evidence type="ECO:0000256" key="12">
    <source>
        <dbReference type="ARBA" id="ARBA00022801"/>
    </source>
</evidence>
<feature type="transmembrane region" description="Helical" evidence="25">
    <location>
        <begin position="20"/>
        <end position="45"/>
    </location>
</feature>
<dbReference type="RefSeq" id="WP_033091997.1">
    <property type="nucleotide sequence ID" value="NZ_JQED01000003.1"/>
</dbReference>
<dbReference type="GO" id="GO:0046677">
    <property type="term" value="P:response to antibiotic"/>
    <property type="evidence" value="ECO:0007669"/>
    <property type="project" value="UniProtKB-UniRule"/>
</dbReference>
<evidence type="ECO:0000256" key="17">
    <source>
        <dbReference type="ARBA" id="ARBA00023268"/>
    </source>
</evidence>
<reference evidence="29 30" key="1">
    <citation type="submission" date="2014-08" db="EMBL/GenBank/DDBJ databases">
        <title>Genomic and Phenotypic Diversity of Colwellia psychrerythraea strains from Disparate Marine Basins.</title>
        <authorList>
            <person name="Techtmann S.M."/>
            <person name="Stelling S.C."/>
            <person name="Utturkar S.M."/>
            <person name="Alshibli N."/>
            <person name="Harris A."/>
            <person name="Brown S.D."/>
            <person name="Hazen T.C."/>
        </authorList>
    </citation>
    <scope>NUCLEOTIDE SEQUENCE [LARGE SCALE GENOMIC DNA]</scope>
    <source>
        <strain evidence="29 30">ND2E</strain>
    </source>
</reference>
<evidence type="ECO:0000256" key="11">
    <source>
        <dbReference type="ARBA" id="ARBA00022679"/>
    </source>
</evidence>
<evidence type="ECO:0000256" key="18">
    <source>
        <dbReference type="ARBA" id="ARBA00023316"/>
    </source>
</evidence>
<evidence type="ECO:0000256" key="20">
    <source>
        <dbReference type="ARBA" id="ARBA00034000"/>
    </source>
</evidence>
<keyword evidence="25" id="KW-1133">Transmembrane helix</keyword>
<dbReference type="InterPro" id="IPR023346">
    <property type="entry name" value="Lysozyme-like_dom_sf"/>
</dbReference>
<keyword evidence="11 23" id="KW-0808">Transferase</keyword>
<keyword evidence="16" id="KW-0046">Antibiotic resistance</keyword>
<evidence type="ECO:0000313" key="30">
    <source>
        <dbReference type="Proteomes" id="UP000029843"/>
    </source>
</evidence>
<dbReference type="InterPro" id="IPR028166">
    <property type="entry name" value="UB2H"/>
</dbReference>
<dbReference type="SUPFAM" id="SSF53955">
    <property type="entry name" value="Lysozyme-like"/>
    <property type="match status" value="1"/>
</dbReference>
<keyword evidence="8" id="KW-0121">Carboxypeptidase</keyword>
<sequence>MSKIKATKRSSSVSNEKSLIRRIAVTLGKLMIATLFTVGIFSIYLDAKVRKKFEGQRWQVPVQVYGQIKRLQLGEQESLEEIAQSLKVNGYHKVKFATRVGQFSQSADRLNIFQRPFDFADGASYAQQLSIEVAKGVVVALSVDQQAVSTLMLEPQLLARLVPDNKEDRVLVALEELPSQLIDTLLLIEDRNFYHHHGVSPIGIFRALFSNIRAGRTVQGGSTLTQQLAKNMFLNRERTLSRKIKEALMALILEFRYSKDQLLEAYINEVYLGQNYANGVYGFGLASQFYFGKKINELSHAQMALLIAQVKGPSYYDPWRHPQRAVERRDLILRLMFEQHLLSLADFEEAAESTLSIRSSRRLANKNYPAYLQLVNAELNQHLSSFTQKSGIKVFTGFSHRSQQLLEQSVAKQLPLLERKYKQKDLEAAMVVTDIASGEIRALVGGRESGYAGFNRALNAKRHIGSLIKPAIYAAALEKYQQYNFATILDDKAITLRNGTGKKWQPKNYDGKYRGQVSLIEGLVYSLNVPTINLGMSLGLDSVADAIKGLGYQSSLQMRPSVLLGAINMSPLEINQLYLAIANHGYYQKAHTITKILSSNNETLWQNQQLTEQRLSSNTAYLLDYALAKVTQEGTARSLTWRLDNKRVAGKTGTSNALRDSWFIGYDNKHLVTTWLGKDNNKPTGLTGSSGALPLFADFMKKQGVVNKIDAKPESIVVTLFEQQTGNAVTDKCANTIIYPAVRDGIMTSEKCLQEKVDNRSWFERVFGE</sequence>
<organism evidence="29 30">
    <name type="scientific">Colwellia psychrerythraea</name>
    <name type="common">Vibrio psychroerythus</name>
    <dbReference type="NCBI Taxonomy" id="28229"/>
    <lineage>
        <taxon>Bacteria</taxon>
        <taxon>Pseudomonadati</taxon>
        <taxon>Pseudomonadota</taxon>
        <taxon>Gammaproteobacteria</taxon>
        <taxon>Alteromonadales</taxon>
        <taxon>Colwelliaceae</taxon>
        <taxon>Colwellia</taxon>
    </lineage>
</organism>
<dbReference type="InterPro" id="IPR012338">
    <property type="entry name" value="Beta-lactam/transpept-like"/>
</dbReference>
<keyword evidence="12" id="KW-0378">Hydrolase</keyword>
<dbReference type="InterPro" id="IPR050396">
    <property type="entry name" value="Glycosyltr_51/Transpeptidase"/>
</dbReference>
<dbReference type="GO" id="GO:0008360">
    <property type="term" value="P:regulation of cell shape"/>
    <property type="evidence" value="ECO:0007669"/>
    <property type="project" value="UniProtKB-UniRule"/>
</dbReference>
<dbReference type="PIRSF" id="PIRSF002799">
    <property type="entry name" value="PBP_1b"/>
    <property type="match status" value="1"/>
</dbReference>
<evidence type="ECO:0000256" key="9">
    <source>
        <dbReference type="ARBA" id="ARBA00022670"/>
    </source>
</evidence>
<accession>A0A099KXI5</accession>
<dbReference type="GO" id="GO:0006508">
    <property type="term" value="P:proteolysis"/>
    <property type="evidence" value="ECO:0007669"/>
    <property type="project" value="UniProtKB-KW"/>
</dbReference>
<evidence type="ECO:0000256" key="25">
    <source>
        <dbReference type="SAM" id="Phobius"/>
    </source>
</evidence>
<feature type="domain" description="Penicillin-binding protein transpeptidase" evidence="26">
    <location>
        <begin position="429"/>
        <end position="700"/>
    </location>
</feature>
<keyword evidence="25" id="KW-0812">Transmembrane</keyword>
<evidence type="ECO:0000256" key="6">
    <source>
        <dbReference type="ARBA" id="ARBA00018637"/>
    </source>
</evidence>
<dbReference type="InterPro" id="IPR036950">
    <property type="entry name" value="PBP_transglycosylase"/>
</dbReference>
<dbReference type="GO" id="GO:0005886">
    <property type="term" value="C:plasma membrane"/>
    <property type="evidence" value="ECO:0007669"/>
    <property type="project" value="UniProtKB-SubCell"/>
</dbReference>
<comment type="function">
    <text evidence="1 23">Cell wall formation. Synthesis of cross-linked peptidoglycan from the lipid intermediates. The enzyme has a penicillin-insensitive transglycosylase N-terminal domain (formation of linear glycan strands) and a penicillin-sensitive transpeptidase C-terminal domain (cross-linking of the peptide subunits).</text>
</comment>
<evidence type="ECO:0000256" key="16">
    <source>
        <dbReference type="ARBA" id="ARBA00023251"/>
    </source>
</evidence>
<keyword evidence="18 23" id="KW-0961">Cell wall biogenesis/degradation</keyword>
<dbReference type="Gene3D" id="3.30.2060.10">
    <property type="entry name" value="Penicillin-binding protein 1b domain"/>
    <property type="match status" value="1"/>
</dbReference>
<dbReference type="GO" id="GO:0008955">
    <property type="term" value="F:peptidoglycan glycosyltransferase activity"/>
    <property type="evidence" value="ECO:0007669"/>
    <property type="project" value="UniProtKB-UniRule"/>
</dbReference>
<evidence type="ECO:0000256" key="7">
    <source>
        <dbReference type="ARBA" id="ARBA00022475"/>
    </source>
</evidence>
<evidence type="ECO:0000256" key="2">
    <source>
        <dbReference type="ARBA" id="ARBA00004236"/>
    </source>
</evidence>
<gene>
    <name evidence="29" type="ORF">ND2E_1211</name>
</gene>
<evidence type="ECO:0000313" key="29">
    <source>
        <dbReference type="EMBL" id="KGJ95429.1"/>
    </source>
</evidence>
<evidence type="ECO:0000256" key="13">
    <source>
        <dbReference type="ARBA" id="ARBA00022960"/>
    </source>
</evidence>
<dbReference type="UniPathway" id="UPA00219"/>
<feature type="active site" description="Acyl-ester intermediate; for transpeptidase activity" evidence="24">
    <location>
        <position position="466"/>
    </location>
</feature>
<comment type="subcellular location">
    <subcellularLocation>
        <location evidence="2">Cell membrane</location>
    </subcellularLocation>
</comment>
<dbReference type="NCBIfam" id="TIGR02071">
    <property type="entry name" value="PBP_1b"/>
    <property type="match status" value="1"/>
</dbReference>
<comment type="similarity">
    <text evidence="4 23">In the C-terminal section; belongs to the transpeptidase family.</text>
</comment>
<feature type="domain" description="Bifunctional transglycosylase second" evidence="28">
    <location>
        <begin position="72"/>
        <end position="143"/>
    </location>
</feature>
<evidence type="ECO:0000256" key="3">
    <source>
        <dbReference type="ARBA" id="ARBA00004752"/>
    </source>
</evidence>
<evidence type="ECO:0000256" key="14">
    <source>
        <dbReference type="ARBA" id="ARBA00022984"/>
    </source>
</evidence>
<dbReference type="InterPro" id="IPR001264">
    <property type="entry name" value="Glyco_trans_51"/>
</dbReference>
<dbReference type="GO" id="GO:0008658">
    <property type="term" value="F:penicillin binding"/>
    <property type="evidence" value="ECO:0007669"/>
    <property type="project" value="UniProtKB-UniRule"/>
</dbReference>
<evidence type="ECO:0000256" key="1">
    <source>
        <dbReference type="ARBA" id="ARBA00002624"/>
    </source>
</evidence>
<dbReference type="GO" id="GO:0009252">
    <property type="term" value="P:peptidoglycan biosynthetic process"/>
    <property type="evidence" value="ECO:0007669"/>
    <property type="project" value="UniProtKB-UniRule"/>
</dbReference>
<comment type="pathway">
    <text evidence="3 23">Cell wall biogenesis; peptidoglycan biosynthesis.</text>
</comment>
<dbReference type="PANTHER" id="PTHR32282">
    <property type="entry name" value="BINDING PROTEIN TRANSPEPTIDASE, PUTATIVE-RELATED"/>
    <property type="match status" value="1"/>
</dbReference>
<dbReference type="GO" id="GO:0030288">
    <property type="term" value="C:outer membrane-bounded periplasmic space"/>
    <property type="evidence" value="ECO:0007669"/>
    <property type="project" value="TreeGrafter"/>
</dbReference>
<dbReference type="PATRIC" id="fig|28229.4.peg.200"/>
<keyword evidence="13 23" id="KW-0133">Cell shape</keyword>
<keyword evidence="17" id="KW-0511">Multifunctional enzyme</keyword>
<dbReference type="Proteomes" id="UP000029843">
    <property type="component" value="Unassembled WGS sequence"/>
</dbReference>
<evidence type="ECO:0000256" key="24">
    <source>
        <dbReference type="PIRSR" id="PIRSR002799-1"/>
    </source>
</evidence>
<dbReference type="InterPro" id="IPR001460">
    <property type="entry name" value="PCN-bd_Tpept"/>
</dbReference>
<dbReference type="FunFam" id="1.10.3810.10:FF:000001">
    <property type="entry name" value="Penicillin-binding protein 1A"/>
    <property type="match status" value="1"/>
</dbReference>
<keyword evidence="7" id="KW-1003">Cell membrane</keyword>
<comment type="caution">
    <text evidence="29">The sequence shown here is derived from an EMBL/GenBank/DDBJ whole genome shotgun (WGS) entry which is preliminary data.</text>
</comment>
<dbReference type="OrthoDB" id="9766909at2"/>
<feature type="domain" description="Glycosyl transferase family 51" evidence="27">
    <location>
        <begin position="158"/>
        <end position="336"/>
    </location>
</feature>
<evidence type="ECO:0000256" key="21">
    <source>
        <dbReference type="ARBA" id="ARBA00049902"/>
    </source>
</evidence>
<evidence type="ECO:0000256" key="4">
    <source>
        <dbReference type="ARBA" id="ARBA00007090"/>
    </source>
</evidence>
<feature type="active site" description="Proton donor; for transglycosylase activity" evidence="24">
    <location>
        <position position="189"/>
    </location>
</feature>
<evidence type="ECO:0000259" key="28">
    <source>
        <dbReference type="Pfam" id="PF14814"/>
    </source>
</evidence>
<dbReference type="PANTHER" id="PTHR32282:SF11">
    <property type="entry name" value="PENICILLIN-BINDING PROTEIN 1B"/>
    <property type="match status" value="1"/>
</dbReference>
<protein>
    <recommendedName>
        <fullName evidence="6 22">Penicillin-binding protein 1B</fullName>
        <shortName evidence="23">PBP-1b</shortName>
        <shortName evidence="23">PBP1b</shortName>
    </recommendedName>
    <alternativeName>
        <fullName evidence="19 23">Murein polymerase</fullName>
    </alternativeName>
</protein>
<evidence type="ECO:0000256" key="8">
    <source>
        <dbReference type="ARBA" id="ARBA00022645"/>
    </source>
</evidence>
<evidence type="ECO:0000256" key="5">
    <source>
        <dbReference type="ARBA" id="ARBA00007739"/>
    </source>
</evidence>
<dbReference type="SUPFAM" id="SSF56601">
    <property type="entry name" value="beta-lactamase/transpeptidase-like"/>
    <property type="match status" value="1"/>
</dbReference>
<evidence type="ECO:0000259" key="26">
    <source>
        <dbReference type="Pfam" id="PF00905"/>
    </source>
</evidence>
<dbReference type="GO" id="GO:0009002">
    <property type="term" value="F:serine-type D-Ala-D-Ala carboxypeptidase activity"/>
    <property type="evidence" value="ECO:0007669"/>
    <property type="project" value="UniProtKB-EC"/>
</dbReference>
<keyword evidence="10 23" id="KW-0328">Glycosyltransferase</keyword>
<name>A0A099KXI5_COLPS</name>
<dbReference type="GO" id="GO:0071555">
    <property type="term" value="P:cell wall organization"/>
    <property type="evidence" value="ECO:0007669"/>
    <property type="project" value="UniProtKB-UniRule"/>
</dbReference>
<evidence type="ECO:0000259" key="27">
    <source>
        <dbReference type="Pfam" id="PF00912"/>
    </source>
</evidence>
<dbReference type="Pfam" id="PF00905">
    <property type="entry name" value="Transpeptidase"/>
    <property type="match status" value="1"/>
</dbReference>
<evidence type="ECO:0000256" key="22">
    <source>
        <dbReference type="NCBIfam" id="TIGR02071"/>
    </source>
</evidence>
<keyword evidence="14 23" id="KW-0573">Peptidoglycan synthesis</keyword>
<dbReference type="AlphaFoldDB" id="A0A099KXI5"/>
<dbReference type="Gene3D" id="3.40.710.10">
    <property type="entry name" value="DD-peptidase/beta-lactamase superfamily"/>
    <property type="match status" value="1"/>
</dbReference>
<evidence type="ECO:0000256" key="15">
    <source>
        <dbReference type="ARBA" id="ARBA00023136"/>
    </source>
</evidence>
<dbReference type="InterPro" id="IPR011813">
    <property type="entry name" value="PBP_1b"/>
</dbReference>
<dbReference type="Pfam" id="PF14814">
    <property type="entry name" value="UB2H"/>
    <property type="match status" value="1"/>
</dbReference>
<comment type="catalytic activity">
    <reaction evidence="20">
        <text>Preferential cleavage: (Ac)2-L-Lys-D-Ala-|-D-Ala. Also transpeptidation of peptidyl-alanyl moieties that are N-acyl substituents of D-alanine.</text>
        <dbReference type="EC" id="3.4.16.4"/>
    </reaction>
</comment>